<feature type="transmembrane region" description="Helical" evidence="2">
    <location>
        <begin position="87"/>
        <end position="110"/>
    </location>
</feature>
<dbReference type="Proteomes" id="UP001199816">
    <property type="component" value="Unassembled WGS sequence"/>
</dbReference>
<dbReference type="InterPro" id="IPR057517">
    <property type="entry name" value="SsdA-like_C"/>
</dbReference>
<evidence type="ECO:0000256" key="2">
    <source>
        <dbReference type="SAM" id="Phobius"/>
    </source>
</evidence>
<evidence type="ECO:0000313" key="5">
    <source>
        <dbReference type="Proteomes" id="UP001199816"/>
    </source>
</evidence>
<comment type="caution">
    <text evidence="4">The sequence shown here is derived from an EMBL/GenBank/DDBJ whole genome shotgun (WGS) entry which is preliminary data.</text>
</comment>
<dbReference type="RefSeq" id="WP_231004233.1">
    <property type="nucleotide sequence ID" value="NZ_JAJNEC010000005.1"/>
</dbReference>
<evidence type="ECO:0000259" key="3">
    <source>
        <dbReference type="Pfam" id="PF24120"/>
    </source>
</evidence>
<keyword evidence="2" id="KW-0472">Membrane</keyword>
<dbReference type="EMBL" id="JAJNEC010000005">
    <property type="protein sequence ID" value="MCD2422962.1"/>
    <property type="molecule type" value="Genomic_DNA"/>
</dbReference>
<organism evidence="4 5">
    <name type="scientific">Niabella pedocola</name>
    <dbReference type="NCBI Taxonomy" id="1752077"/>
    <lineage>
        <taxon>Bacteria</taxon>
        <taxon>Pseudomonadati</taxon>
        <taxon>Bacteroidota</taxon>
        <taxon>Chitinophagia</taxon>
        <taxon>Chitinophagales</taxon>
        <taxon>Chitinophagaceae</taxon>
        <taxon>Niabella</taxon>
    </lineage>
</organism>
<feature type="domain" description="Single-strand DNA deaminase toxin A-like C-terminal" evidence="3">
    <location>
        <begin position="399"/>
        <end position="456"/>
    </location>
</feature>
<proteinExistence type="predicted"/>
<feature type="transmembrane region" description="Helical" evidence="2">
    <location>
        <begin position="57"/>
        <end position="81"/>
    </location>
</feature>
<sequence>MGNKIITEKDFWICSEGNMPAPFQGTRMGLKKKSGDIYITTEDKSTSSCVDFSCKKYMLLMAIAAAVLVVGAILLGVLTVATGGAALIAIGALAGLAGAAIGAVVGALLCGQKMAGKRTWVGGKQNFVSQGTRTVTGDHVMTCPIGGVITFAPQIKNWSQALSMGAANYIGGLMEGMMAGAAVGMGGAALSGGAAAMGGGAGLRGLGQAALQFAKSMPKNFLVNAVQSFGKFGLALRGMMGAQSTAAAYGNTGTAGAGDFTSGFFSMETGAAQSVKNVFTGGGSWQDFAGIALMFSPVGKGVQELEGKGKPGAEEPGGSKPGEGETAKPEEEGVAPKADAQETAPPKKEGDGEAYESPAPTVESLVQKANEAYERAKAEYEALGKQYTKKTVASDDIKTLSGWGEKPEGYADIAPESVKDQADAIGHEPRKAGAMDQKHNGGFDGKYNCSHSEKQIWTQKPNEPIGSSREVCPDCQGFGSKQAVATGKPNVVAGPEGTHIYYPDGTYEFIPRD</sequence>
<name>A0ABS8PPG0_9BACT</name>
<gene>
    <name evidence="4" type="ORF">LQ567_09330</name>
</gene>
<feature type="region of interest" description="Disordered" evidence="1">
    <location>
        <begin position="303"/>
        <end position="360"/>
    </location>
</feature>
<feature type="compositionally biased region" description="Basic and acidic residues" evidence="1">
    <location>
        <begin position="322"/>
        <end position="331"/>
    </location>
</feature>
<keyword evidence="2" id="KW-1133">Transmembrane helix</keyword>
<keyword evidence="2" id="KW-0812">Transmembrane</keyword>
<keyword evidence="5" id="KW-1185">Reference proteome</keyword>
<protein>
    <recommendedName>
        <fullName evidence="3">Single-strand DNA deaminase toxin A-like C-terminal domain-containing protein</fullName>
    </recommendedName>
</protein>
<dbReference type="Pfam" id="PF24120">
    <property type="entry name" value="SsdA_C"/>
    <property type="match status" value="1"/>
</dbReference>
<accession>A0ABS8PPG0</accession>
<feature type="compositionally biased region" description="Basic and acidic residues" evidence="1">
    <location>
        <begin position="303"/>
        <end position="313"/>
    </location>
</feature>
<reference evidence="4 5" key="1">
    <citation type="submission" date="2021-11" db="EMBL/GenBank/DDBJ databases">
        <title>Genomic of Niabella pedocola.</title>
        <authorList>
            <person name="Wu T."/>
        </authorList>
    </citation>
    <scope>NUCLEOTIDE SEQUENCE [LARGE SCALE GENOMIC DNA]</scope>
    <source>
        <strain evidence="4 5">JCM 31011</strain>
    </source>
</reference>
<evidence type="ECO:0000256" key="1">
    <source>
        <dbReference type="SAM" id="MobiDB-lite"/>
    </source>
</evidence>
<evidence type="ECO:0000313" key="4">
    <source>
        <dbReference type="EMBL" id="MCD2422962.1"/>
    </source>
</evidence>